<dbReference type="InterPro" id="IPR014869">
    <property type="entry name" value="GT-D"/>
</dbReference>
<dbReference type="Pfam" id="PF05050">
    <property type="entry name" value="Methyltransf_21"/>
    <property type="match status" value="1"/>
</dbReference>
<keyword evidence="3" id="KW-0489">Methyltransferase</keyword>
<dbReference type="InterPro" id="IPR029063">
    <property type="entry name" value="SAM-dependent_MTases_sf"/>
</dbReference>
<dbReference type="InterPro" id="IPR052514">
    <property type="entry name" value="SAM-dependent_MTase"/>
</dbReference>
<dbReference type="PANTHER" id="PTHR34203:SF15">
    <property type="entry name" value="SLL1173 PROTEIN"/>
    <property type="match status" value="1"/>
</dbReference>
<dbReference type="GO" id="GO:0032259">
    <property type="term" value="P:methylation"/>
    <property type="evidence" value="ECO:0007669"/>
    <property type="project" value="UniProtKB-KW"/>
</dbReference>
<dbReference type="EMBL" id="CP071793">
    <property type="protein sequence ID" value="QTD51374.1"/>
    <property type="molecule type" value="Genomic_DNA"/>
</dbReference>
<dbReference type="RefSeq" id="WP_237381505.1">
    <property type="nucleotide sequence ID" value="NZ_CP071793.1"/>
</dbReference>
<feature type="domain" description="Methyltransferase FkbM" evidence="1">
    <location>
        <begin position="519"/>
        <end position="639"/>
    </location>
</feature>
<reference evidence="3" key="1">
    <citation type="submission" date="2021-03" db="EMBL/GenBank/DDBJ databases">
        <title>Acanthopleuribacteraceae sp. M133.</title>
        <authorList>
            <person name="Wang G."/>
        </authorList>
    </citation>
    <scope>NUCLEOTIDE SEQUENCE</scope>
    <source>
        <strain evidence="3">M133</strain>
    </source>
</reference>
<gene>
    <name evidence="3" type="ORF">J3U87_02800</name>
</gene>
<organism evidence="3 4">
    <name type="scientific">Sulfidibacter corallicola</name>
    <dbReference type="NCBI Taxonomy" id="2818388"/>
    <lineage>
        <taxon>Bacteria</taxon>
        <taxon>Pseudomonadati</taxon>
        <taxon>Acidobacteriota</taxon>
        <taxon>Holophagae</taxon>
        <taxon>Acanthopleuribacterales</taxon>
        <taxon>Acanthopleuribacteraceae</taxon>
        <taxon>Sulfidibacter</taxon>
    </lineage>
</organism>
<protein>
    <submittedName>
        <fullName evidence="3">FkbM family methyltransferase</fullName>
    </submittedName>
</protein>
<dbReference type="GO" id="GO:0008168">
    <property type="term" value="F:methyltransferase activity"/>
    <property type="evidence" value="ECO:0007669"/>
    <property type="project" value="UniProtKB-KW"/>
</dbReference>
<evidence type="ECO:0000313" key="4">
    <source>
        <dbReference type="Proteomes" id="UP000663929"/>
    </source>
</evidence>
<name>A0A8A4TQB2_SULCO</name>
<keyword evidence="4" id="KW-1185">Reference proteome</keyword>
<evidence type="ECO:0000313" key="3">
    <source>
        <dbReference type="EMBL" id="QTD51374.1"/>
    </source>
</evidence>
<accession>A0A8A4TQB2</accession>
<keyword evidence="3" id="KW-0808">Transferase</keyword>
<dbReference type="KEGG" id="scor:J3U87_02800"/>
<dbReference type="NCBIfam" id="TIGR01444">
    <property type="entry name" value="fkbM_fam"/>
    <property type="match status" value="1"/>
</dbReference>
<dbReference type="AlphaFoldDB" id="A0A8A4TQB2"/>
<sequence length="723" mass="82318">MRFVNEWDTLDVLAEARAICRFGDGELKYALMKQPIVAQRMDETLHLRLRQVLANDQPGVLVGIPPIYTELSKLNLDWINFYMWRELRDKTNPYFRGSSATWYSSFITRPEGIVGLMSDDYFDRFKELWADKHLIFVGNMRHVRQPGWHLHFLSPTELEHHELFDNAASVTVIPTPRKNAWDQYDALLSECREQAKNSADKDCLFLLSVGPTATVMAWDLARAGLRAFDFGQLPMIYDLFRHGGQPKHVHLQKWGERRHQASGPVLDVVVTSPDREALIALSQLLEGFRIDRTTRLELDAATLEKAAKVGSSLPLLKPDAEVLSVAWLLPGLVPAEGPFATILMSRHPFEVISHWFHTELHRTPLFEALQARSPSLRHWDDPLHQLTAFFVLWHQQLRDSLTTSSRFFRFRMEDPIGDWADQLSVWGHRGNPDLSKLHLPDLPFEKVRDVSAALKSDTLREAFTGLIEWLGYAPDLALTAAGRSMALKERGITPLPGFQRQDLINQVIEPELQGALVFDIGANQGNMTRVYTAAGARVVAVEPLEHLTCNNENFGPQVIVENVCVADREGHIDFYQCEVEASSSCSLEWQDGLLRDEREWSKAIVKPCLTLDTLIERHGLPTYIKVDVENLEGLVLSGLHQPVELLSFEYTGGYSENFKTCLAQIERLGFSELIAFEKNKIGNRKFARLVQLRDIEAAHQYFEGLPRFQQGDFLVVNRSPSRP</sequence>
<feature type="domain" description="Glycosyltransferase GT-D fold" evidence="2">
    <location>
        <begin position="19"/>
        <end position="247"/>
    </location>
</feature>
<dbReference type="Proteomes" id="UP000663929">
    <property type="component" value="Chromosome"/>
</dbReference>
<dbReference type="SUPFAM" id="SSF53335">
    <property type="entry name" value="S-adenosyl-L-methionine-dependent methyltransferases"/>
    <property type="match status" value="1"/>
</dbReference>
<evidence type="ECO:0000259" key="1">
    <source>
        <dbReference type="Pfam" id="PF05050"/>
    </source>
</evidence>
<dbReference type="PANTHER" id="PTHR34203">
    <property type="entry name" value="METHYLTRANSFERASE, FKBM FAMILY PROTEIN"/>
    <property type="match status" value="1"/>
</dbReference>
<dbReference type="Gene3D" id="3.40.50.150">
    <property type="entry name" value="Vaccinia Virus protein VP39"/>
    <property type="match status" value="1"/>
</dbReference>
<evidence type="ECO:0000259" key="2">
    <source>
        <dbReference type="Pfam" id="PF08759"/>
    </source>
</evidence>
<dbReference type="InterPro" id="IPR006342">
    <property type="entry name" value="FkbM_mtfrase"/>
</dbReference>
<proteinExistence type="predicted"/>
<dbReference type="Pfam" id="PF08759">
    <property type="entry name" value="GT-D"/>
    <property type="match status" value="1"/>
</dbReference>